<dbReference type="Gene3D" id="1.10.10.60">
    <property type="entry name" value="Homeodomain-like"/>
    <property type="match status" value="1"/>
</dbReference>
<evidence type="ECO:0000313" key="2">
    <source>
        <dbReference type="Proteomes" id="UP000595636"/>
    </source>
</evidence>
<sequence>MSRGTTPRQDIADMLRAGATYRHIQQQLHVSPNCIALARKAYGIPLPSPRRRTRLDPGLRQTVVDMVQAGRPTNEINRSTGISKTTIRRIRRDLRTQGARP</sequence>
<dbReference type="RefSeq" id="WP_200399797.1">
    <property type="nucleotide sequence ID" value="NZ_CP066831.1"/>
</dbReference>
<dbReference type="SUPFAM" id="SSF46689">
    <property type="entry name" value="Homeodomain-like"/>
    <property type="match status" value="1"/>
</dbReference>
<dbReference type="EMBL" id="CP066831">
    <property type="protein sequence ID" value="QQM44986.1"/>
    <property type="molecule type" value="Genomic_DNA"/>
</dbReference>
<accession>A0A7T7RFS9</accession>
<dbReference type="InterPro" id="IPR009057">
    <property type="entry name" value="Homeodomain-like_sf"/>
</dbReference>
<reference evidence="1 2" key="1">
    <citation type="submission" date="2020-12" db="EMBL/GenBank/DDBJ databases">
        <title>A novel species.</title>
        <authorList>
            <person name="Li K."/>
        </authorList>
    </citation>
    <scope>NUCLEOTIDE SEQUENCE [LARGE SCALE GENOMIC DNA]</scope>
    <source>
        <strain evidence="1 2">ZYC-3</strain>
    </source>
</reference>
<dbReference type="KEGG" id="slf:JEQ17_40015"/>
<protein>
    <submittedName>
        <fullName evidence="1">Uncharacterized protein</fullName>
    </submittedName>
</protein>
<gene>
    <name evidence="1" type="ORF">JEQ17_40015</name>
</gene>
<name>A0A7T7RFS9_9ACTN</name>
<proteinExistence type="predicted"/>
<evidence type="ECO:0000313" key="1">
    <source>
        <dbReference type="EMBL" id="QQM44986.1"/>
    </source>
</evidence>
<organism evidence="1 2">
    <name type="scientific">Streptomyces liliifuscus</name>
    <dbReference type="NCBI Taxonomy" id="2797636"/>
    <lineage>
        <taxon>Bacteria</taxon>
        <taxon>Bacillati</taxon>
        <taxon>Actinomycetota</taxon>
        <taxon>Actinomycetes</taxon>
        <taxon>Kitasatosporales</taxon>
        <taxon>Streptomycetaceae</taxon>
        <taxon>Streptomyces</taxon>
    </lineage>
</organism>
<dbReference type="AlphaFoldDB" id="A0A7T7RFS9"/>
<keyword evidence="2" id="KW-1185">Reference proteome</keyword>
<dbReference type="Proteomes" id="UP000595636">
    <property type="component" value="Chromosome"/>
</dbReference>